<dbReference type="AlphaFoldDB" id="A0A0E0FDR7"/>
<dbReference type="Gramene" id="OMERI12G12440.1">
    <property type="protein sequence ID" value="OMERI12G12440.1"/>
    <property type="gene ID" value="OMERI12G12440"/>
</dbReference>
<feature type="region of interest" description="Disordered" evidence="1">
    <location>
        <begin position="19"/>
        <end position="53"/>
    </location>
</feature>
<evidence type="ECO:0000313" key="3">
    <source>
        <dbReference type="Proteomes" id="UP000008021"/>
    </source>
</evidence>
<reference evidence="2" key="2">
    <citation type="submission" date="2018-05" db="EMBL/GenBank/DDBJ databases">
        <title>OmerRS3 (Oryza meridionalis Reference Sequence Version 3).</title>
        <authorList>
            <person name="Zhang J."/>
            <person name="Kudrna D."/>
            <person name="Lee S."/>
            <person name="Talag J."/>
            <person name="Welchert J."/>
            <person name="Wing R.A."/>
        </authorList>
    </citation>
    <scope>NUCLEOTIDE SEQUENCE [LARGE SCALE GENOMIC DNA]</scope>
    <source>
        <strain evidence="2">cv. OR44</strain>
    </source>
</reference>
<reference evidence="2" key="1">
    <citation type="submission" date="2015-04" db="UniProtKB">
        <authorList>
            <consortium name="EnsemblPlants"/>
        </authorList>
    </citation>
    <scope>IDENTIFICATION</scope>
</reference>
<dbReference type="HOGENOM" id="CLU_1809271_0_0_1"/>
<feature type="compositionally biased region" description="Basic residues" evidence="1">
    <location>
        <begin position="43"/>
        <end position="53"/>
    </location>
</feature>
<evidence type="ECO:0000256" key="1">
    <source>
        <dbReference type="SAM" id="MobiDB-lite"/>
    </source>
</evidence>
<sequence>MAERRVRWGRGERWGLQGCGEQQEWRRMAPATGGDGSNEGGRSRRSLNRRRRTVVAGGEEIRWGMDGRGGIGGGGWEAKEMAMARPERQLEEEGGGMLLAAWESSAFATDRSASTVHAFHGCAEREREEEGKRRYDMWVLPLF</sequence>
<evidence type="ECO:0000313" key="2">
    <source>
        <dbReference type="EnsemblPlants" id="OMERI12G12440.1"/>
    </source>
</evidence>
<dbReference type="Proteomes" id="UP000008021">
    <property type="component" value="Chromosome 12"/>
</dbReference>
<keyword evidence="3" id="KW-1185">Reference proteome</keyword>
<name>A0A0E0FDR7_9ORYZ</name>
<dbReference type="EnsemblPlants" id="OMERI12G12440.1">
    <property type="protein sequence ID" value="OMERI12G12440.1"/>
    <property type="gene ID" value="OMERI12G12440"/>
</dbReference>
<protein>
    <submittedName>
        <fullName evidence="2">Uncharacterized protein</fullName>
    </submittedName>
</protein>
<organism evidence="2">
    <name type="scientific">Oryza meridionalis</name>
    <dbReference type="NCBI Taxonomy" id="40149"/>
    <lineage>
        <taxon>Eukaryota</taxon>
        <taxon>Viridiplantae</taxon>
        <taxon>Streptophyta</taxon>
        <taxon>Embryophyta</taxon>
        <taxon>Tracheophyta</taxon>
        <taxon>Spermatophyta</taxon>
        <taxon>Magnoliopsida</taxon>
        <taxon>Liliopsida</taxon>
        <taxon>Poales</taxon>
        <taxon>Poaceae</taxon>
        <taxon>BOP clade</taxon>
        <taxon>Oryzoideae</taxon>
        <taxon>Oryzeae</taxon>
        <taxon>Oryzinae</taxon>
        <taxon>Oryza</taxon>
    </lineage>
</organism>
<proteinExistence type="predicted"/>
<accession>A0A0E0FDR7</accession>